<protein>
    <submittedName>
        <fullName evidence="1">Uncharacterized protein</fullName>
    </submittedName>
</protein>
<evidence type="ECO:0000313" key="1">
    <source>
        <dbReference type="EMBL" id="OEJ21500.1"/>
    </source>
</evidence>
<name>A0A1E5NYV0_9ACTN</name>
<evidence type="ECO:0000313" key="2">
    <source>
        <dbReference type="Proteomes" id="UP000095759"/>
    </source>
</evidence>
<dbReference type="EMBL" id="MEHJ01000002">
    <property type="protein sequence ID" value="OEJ21500.1"/>
    <property type="molecule type" value="Genomic_DNA"/>
</dbReference>
<keyword evidence="2" id="KW-1185">Reference proteome</keyword>
<organism evidence="1 2">
    <name type="scientific">Streptomyces agglomeratus</name>
    <dbReference type="NCBI Taxonomy" id="285458"/>
    <lineage>
        <taxon>Bacteria</taxon>
        <taxon>Bacillati</taxon>
        <taxon>Actinomycetota</taxon>
        <taxon>Actinomycetes</taxon>
        <taxon>Kitasatosporales</taxon>
        <taxon>Streptomycetaceae</taxon>
        <taxon>Streptomyces</taxon>
    </lineage>
</organism>
<accession>A0A1E5NYV0</accession>
<comment type="caution">
    <text evidence="1">The sequence shown here is derived from an EMBL/GenBank/DDBJ whole genome shotgun (WGS) entry which is preliminary data.</text>
</comment>
<gene>
    <name evidence="1" type="ORF">AS594_38800</name>
</gene>
<proteinExistence type="predicted"/>
<dbReference type="RefSeq" id="WP_069936135.1">
    <property type="nucleotide sequence ID" value="NZ_MEHJ01000002.1"/>
</dbReference>
<reference evidence="1 2" key="1">
    <citation type="submission" date="2016-08" db="EMBL/GenBank/DDBJ databases">
        <title>Complete genome sequence of Streptomyces agglomeratus strain 6-3-2, a novel anti-MRSA actinomycete isolated from Wuli of Tebit, China.</title>
        <authorList>
            <person name="Chen X."/>
        </authorList>
    </citation>
    <scope>NUCLEOTIDE SEQUENCE [LARGE SCALE GENOMIC DNA]</scope>
    <source>
        <strain evidence="1 2">6-3-2</strain>
    </source>
</reference>
<dbReference type="Proteomes" id="UP000095759">
    <property type="component" value="Unassembled WGS sequence"/>
</dbReference>
<dbReference type="AlphaFoldDB" id="A0A1E5NYV0"/>
<sequence length="99" mass="11404">MERARKAKKYSKTVVVWRSFIRQKWATIPKALGSASGYKYRGDNRGYSTKITGPSQRVDVRGIINWNKSKYEYFPTTGWTKVYKAKSGKFVAKRKASTT</sequence>